<keyword evidence="1" id="KW-0812">Transmembrane</keyword>
<dbReference type="Proteomes" id="UP000663923">
    <property type="component" value="Chromosome"/>
</dbReference>
<feature type="transmembrane region" description="Helical" evidence="1">
    <location>
        <begin position="7"/>
        <end position="26"/>
    </location>
</feature>
<dbReference type="EMBL" id="CP071794">
    <property type="protein sequence ID" value="QTD57329.1"/>
    <property type="molecule type" value="Genomic_DNA"/>
</dbReference>
<sequence>MTKQHLVIWALALVITIFISIFWHVILFEQAYLNLGVYTRMDSPIYGFGLVAWLMESTAFVVIYFRSSWSSEGISGGLKLAMLMAIFTAAASVMGSAAKVQINDLTQWFLLSGGFLAAHFGMLGLAVGWLNRKLGMEYEL</sequence>
<feature type="transmembrane region" description="Helical" evidence="1">
    <location>
        <begin position="77"/>
        <end position="97"/>
    </location>
</feature>
<keyword evidence="1" id="KW-1133">Transmembrane helix</keyword>
<name>A0ABX7T9T3_9SPHN</name>
<feature type="transmembrane region" description="Helical" evidence="1">
    <location>
        <begin position="109"/>
        <end position="130"/>
    </location>
</feature>
<reference evidence="2 3" key="1">
    <citation type="submission" date="2021-03" db="EMBL/GenBank/DDBJ databases">
        <title>Complete genome of Parasphingorhabdus_sp.JHSY0214.</title>
        <authorList>
            <person name="Yoo J.H."/>
            <person name="Bae J.W."/>
        </authorList>
    </citation>
    <scope>NUCLEOTIDE SEQUENCE [LARGE SCALE GENOMIC DNA]</scope>
    <source>
        <strain evidence="2 3">JHSY0214</strain>
    </source>
</reference>
<protein>
    <recommendedName>
        <fullName evidence="4">DUF1761 domain-containing protein</fullName>
    </recommendedName>
</protein>
<keyword evidence="1" id="KW-0472">Membrane</keyword>
<gene>
    <name evidence="2" type="ORF">J4G78_07300</name>
</gene>
<keyword evidence="3" id="KW-1185">Reference proteome</keyword>
<dbReference type="RefSeq" id="WP_207989712.1">
    <property type="nucleotide sequence ID" value="NZ_CP071794.1"/>
</dbReference>
<evidence type="ECO:0000313" key="3">
    <source>
        <dbReference type="Proteomes" id="UP000663923"/>
    </source>
</evidence>
<accession>A0ABX7T9T3</accession>
<evidence type="ECO:0000256" key="1">
    <source>
        <dbReference type="SAM" id="Phobius"/>
    </source>
</evidence>
<feature type="transmembrane region" description="Helical" evidence="1">
    <location>
        <begin position="46"/>
        <end position="65"/>
    </location>
</feature>
<evidence type="ECO:0008006" key="4">
    <source>
        <dbReference type="Google" id="ProtNLM"/>
    </source>
</evidence>
<evidence type="ECO:0000313" key="2">
    <source>
        <dbReference type="EMBL" id="QTD57329.1"/>
    </source>
</evidence>
<organism evidence="2 3">
    <name type="scientific">Parasphingorhabdus cellanae</name>
    <dbReference type="NCBI Taxonomy" id="2806553"/>
    <lineage>
        <taxon>Bacteria</taxon>
        <taxon>Pseudomonadati</taxon>
        <taxon>Pseudomonadota</taxon>
        <taxon>Alphaproteobacteria</taxon>
        <taxon>Sphingomonadales</taxon>
        <taxon>Sphingomonadaceae</taxon>
        <taxon>Parasphingorhabdus</taxon>
    </lineage>
</organism>
<proteinExistence type="predicted"/>